<keyword evidence="2" id="KW-0813">Transport</keyword>
<evidence type="ECO:0000256" key="2">
    <source>
        <dbReference type="ARBA" id="ARBA00022448"/>
    </source>
</evidence>
<feature type="transmembrane region" description="Helical" evidence="9">
    <location>
        <begin position="197"/>
        <end position="218"/>
    </location>
</feature>
<dbReference type="PROSITE" id="PS50893">
    <property type="entry name" value="ABC_TRANSPORTER_2"/>
    <property type="match status" value="1"/>
</dbReference>
<dbReference type="GO" id="GO:0015421">
    <property type="term" value="F:ABC-type oligopeptide transporter activity"/>
    <property type="evidence" value="ECO:0007669"/>
    <property type="project" value="TreeGrafter"/>
</dbReference>
<keyword evidence="13" id="KW-1185">Reference proteome</keyword>
<feature type="domain" description="ABC transmembrane type-1" evidence="11">
    <location>
        <begin position="56"/>
        <end position="340"/>
    </location>
</feature>
<dbReference type="CDD" id="cd03254">
    <property type="entry name" value="ABCC_Glucan_exporter_like"/>
    <property type="match status" value="1"/>
</dbReference>
<dbReference type="InterPro" id="IPR003439">
    <property type="entry name" value="ABC_transporter-like_ATP-bd"/>
</dbReference>
<dbReference type="EMBL" id="CP035492">
    <property type="protein sequence ID" value="QAY67685.1"/>
    <property type="molecule type" value="Genomic_DNA"/>
</dbReference>
<dbReference type="InterPro" id="IPR017871">
    <property type="entry name" value="ABC_transporter-like_CS"/>
</dbReference>
<dbReference type="InterPro" id="IPR027417">
    <property type="entry name" value="P-loop_NTPase"/>
</dbReference>
<dbReference type="PANTHER" id="PTHR43394:SF1">
    <property type="entry name" value="ATP-BINDING CASSETTE SUB-FAMILY B MEMBER 10, MITOCHONDRIAL"/>
    <property type="match status" value="1"/>
</dbReference>
<sequence>MRFRKKVTRLKDSKNGSRTAEQEAAETGSPETAQAGRGQAFQTLLSYAKPHKRTFLAVFLCSFFAISADLLQPYLIKIAIDDNVLEGAEGYRKLVSIGLFFLLLAIVSFVFSYIQTNLLQRAGQSIVARLRNDLFRHISGQSMSFFDRHPIGSLVTNESSDTETINSFFTQVVVSLVRDGLMLIMVVCFMFSLDVELASYCMLLFPVIFAISIAFRKLLRTTYQRARSQWSRMIAFVAENLAGMSLTQAFHQEKEQTRQFNEKNDVYLKANIREVQTNVFFNRSFDVLGNVSVSLIVWIGGIAVLGKKMDFGVLYAFINYIRLFFQPINQITQQWNTLQSTLVSMDRLWRIFSIVPEVQDPLPKETKELPAETVKGQVDFNHIRFSYVDDQEVLHGLDLHIKPGEFVGIVGTTGAGKSSLVNLLTRFYDVNKGSVQIDGIDIRRLPLDSLHRIVGLVQQEPFLYSGTIVDNVRLFRDDISREEVIRACKLVGAHPMIQRLKSGYDARLSERGSGLSSGERQLISFARILIFQPKILILDEATAHLDSHTEKLIQEALSLVSQGRTTLVIAHRLSTIQNADRIIVMKDGLIAEEGTHQSLVQLDGYYAELQRHARRSAQSVAESR</sequence>
<feature type="region of interest" description="Disordered" evidence="8">
    <location>
        <begin position="1"/>
        <end position="35"/>
    </location>
</feature>
<feature type="transmembrane region" description="Helical" evidence="9">
    <location>
        <begin position="287"/>
        <end position="305"/>
    </location>
</feature>
<evidence type="ECO:0000313" key="13">
    <source>
        <dbReference type="Proteomes" id="UP000293568"/>
    </source>
</evidence>
<protein>
    <submittedName>
        <fullName evidence="12">ABC transporter ATP-binding protein</fullName>
    </submittedName>
</protein>
<dbReference type="CDD" id="cd18544">
    <property type="entry name" value="ABC_6TM_TmrA_like"/>
    <property type="match status" value="1"/>
</dbReference>
<dbReference type="InterPro" id="IPR003593">
    <property type="entry name" value="AAA+_ATPase"/>
</dbReference>
<keyword evidence="5 12" id="KW-0067">ATP-binding</keyword>
<evidence type="ECO:0000256" key="3">
    <source>
        <dbReference type="ARBA" id="ARBA00022692"/>
    </source>
</evidence>
<proteinExistence type="predicted"/>
<dbReference type="SUPFAM" id="SSF52540">
    <property type="entry name" value="P-loop containing nucleoside triphosphate hydrolases"/>
    <property type="match status" value="1"/>
</dbReference>
<evidence type="ECO:0000256" key="5">
    <source>
        <dbReference type="ARBA" id="ARBA00022840"/>
    </source>
</evidence>
<dbReference type="PANTHER" id="PTHR43394">
    <property type="entry name" value="ATP-DEPENDENT PERMEASE MDL1, MITOCHONDRIAL"/>
    <property type="match status" value="1"/>
</dbReference>
<name>A0A4P6EY97_9BACL</name>
<evidence type="ECO:0000259" key="10">
    <source>
        <dbReference type="PROSITE" id="PS50893"/>
    </source>
</evidence>
<dbReference type="OrthoDB" id="9770415at2"/>
<evidence type="ECO:0000313" key="12">
    <source>
        <dbReference type="EMBL" id="QAY67685.1"/>
    </source>
</evidence>
<dbReference type="PROSITE" id="PS00211">
    <property type="entry name" value="ABC_TRANSPORTER_1"/>
    <property type="match status" value="1"/>
</dbReference>
<reference evidence="12 13" key="1">
    <citation type="submission" date="2019-01" db="EMBL/GenBank/DDBJ databases">
        <title>Genome sequencing of strain FW100M-2.</title>
        <authorList>
            <person name="Heo J."/>
            <person name="Kim S.-J."/>
            <person name="Kim J.-S."/>
            <person name="Hong S.-B."/>
            <person name="Kwon S.-W."/>
        </authorList>
    </citation>
    <scope>NUCLEOTIDE SEQUENCE [LARGE SCALE GENOMIC DNA]</scope>
    <source>
        <strain evidence="12 13">FW100M-2</strain>
    </source>
</reference>
<feature type="transmembrane region" description="Helical" evidence="9">
    <location>
        <begin position="55"/>
        <end position="75"/>
    </location>
</feature>
<dbReference type="FunFam" id="3.40.50.300:FF:000287">
    <property type="entry name" value="Multidrug ABC transporter ATP-binding protein"/>
    <property type="match status" value="1"/>
</dbReference>
<accession>A0A4P6EY97</accession>
<dbReference type="InterPro" id="IPR011527">
    <property type="entry name" value="ABC1_TM_dom"/>
</dbReference>
<dbReference type="Gene3D" id="3.40.50.300">
    <property type="entry name" value="P-loop containing nucleotide triphosphate hydrolases"/>
    <property type="match status" value="1"/>
</dbReference>
<dbReference type="Gene3D" id="1.20.1560.10">
    <property type="entry name" value="ABC transporter type 1, transmembrane domain"/>
    <property type="match status" value="1"/>
</dbReference>
<keyword evidence="6 9" id="KW-1133">Transmembrane helix</keyword>
<dbReference type="Proteomes" id="UP000293568">
    <property type="component" value="Chromosome"/>
</dbReference>
<keyword evidence="4" id="KW-0547">Nucleotide-binding</keyword>
<organism evidence="12 13">
    <name type="scientific">Paenibacillus protaetiae</name>
    <dbReference type="NCBI Taxonomy" id="2509456"/>
    <lineage>
        <taxon>Bacteria</taxon>
        <taxon>Bacillati</taxon>
        <taxon>Bacillota</taxon>
        <taxon>Bacilli</taxon>
        <taxon>Bacillales</taxon>
        <taxon>Paenibacillaceae</taxon>
        <taxon>Paenibacillus</taxon>
    </lineage>
</organism>
<evidence type="ECO:0000256" key="6">
    <source>
        <dbReference type="ARBA" id="ARBA00022989"/>
    </source>
</evidence>
<dbReference type="Pfam" id="PF00664">
    <property type="entry name" value="ABC_membrane"/>
    <property type="match status" value="1"/>
</dbReference>
<dbReference type="InterPro" id="IPR036640">
    <property type="entry name" value="ABC1_TM_sf"/>
</dbReference>
<evidence type="ECO:0000256" key="9">
    <source>
        <dbReference type="SAM" id="Phobius"/>
    </source>
</evidence>
<comment type="subcellular location">
    <subcellularLocation>
        <location evidence="1">Cell membrane</location>
        <topology evidence="1">Multi-pass membrane protein</topology>
    </subcellularLocation>
</comment>
<dbReference type="SMART" id="SM00382">
    <property type="entry name" value="AAA"/>
    <property type="match status" value="1"/>
</dbReference>
<dbReference type="AlphaFoldDB" id="A0A4P6EY97"/>
<evidence type="ECO:0000256" key="8">
    <source>
        <dbReference type="SAM" id="MobiDB-lite"/>
    </source>
</evidence>
<feature type="transmembrane region" description="Helical" evidence="9">
    <location>
        <begin position="95"/>
        <end position="114"/>
    </location>
</feature>
<dbReference type="InterPro" id="IPR039421">
    <property type="entry name" value="Type_1_exporter"/>
</dbReference>
<evidence type="ECO:0000256" key="4">
    <source>
        <dbReference type="ARBA" id="ARBA00022741"/>
    </source>
</evidence>
<feature type="transmembrane region" description="Helical" evidence="9">
    <location>
        <begin position="168"/>
        <end position="191"/>
    </location>
</feature>
<dbReference type="Pfam" id="PF00005">
    <property type="entry name" value="ABC_tran"/>
    <property type="match status" value="1"/>
</dbReference>
<dbReference type="GO" id="GO:0005524">
    <property type="term" value="F:ATP binding"/>
    <property type="evidence" value="ECO:0007669"/>
    <property type="project" value="UniProtKB-KW"/>
</dbReference>
<keyword evidence="7 9" id="KW-0472">Membrane</keyword>
<dbReference type="SUPFAM" id="SSF90123">
    <property type="entry name" value="ABC transporter transmembrane region"/>
    <property type="match status" value="1"/>
</dbReference>
<dbReference type="PROSITE" id="PS50929">
    <property type="entry name" value="ABC_TM1F"/>
    <property type="match status" value="1"/>
</dbReference>
<feature type="domain" description="ABC transporter" evidence="10">
    <location>
        <begin position="378"/>
        <end position="612"/>
    </location>
</feature>
<evidence type="ECO:0000259" key="11">
    <source>
        <dbReference type="PROSITE" id="PS50929"/>
    </source>
</evidence>
<dbReference type="RefSeq" id="WP_129442667.1">
    <property type="nucleotide sequence ID" value="NZ_CP035492.1"/>
</dbReference>
<dbReference type="GO" id="GO:0005886">
    <property type="term" value="C:plasma membrane"/>
    <property type="evidence" value="ECO:0007669"/>
    <property type="project" value="UniProtKB-SubCell"/>
</dbReference>
<evidence type="ECO:0000256" key="7">
    <source>
        <dbReference type="ARBA" id="ARBA00023136"/>
    </source>
</evidence>
<dbReference type="KEGG" id="pprt:ET464_16150"/>
<evidence type="ECO:0000256" key="1">
    <source>
        <dbReference type="ARBA" id="ARBA00004651"/>
    </source>
</evidence>
<gene>
    <name evidence="12" type="ORF">ET464_16150</name>
</gene>
<keyword evidence="3 9" id="KW-0812">Transmembrane</keyword>
<dbReference type="GO" id="GO:0016887">
    <property type="term" value="F:ATP hydrolysis activity"/>
    <property type="evidence" value="ECO:0007669"/>
    <property type="project" value="InterPro"/>
</dbReference>